<keyword evidence="2" id="KW-1003">Cell membrane</keyword>
<evidence type="ECO:0000256" key="1">
    <source>
        <dbReference type="ARBA" id="ARBA00004651"/>
    </source>
</evidence>
<accession>A0A855XBE2</accession>
<comment type="caution">
    <text evidence="9">The sequence shown here is derived from an EMBL/GenBank/DDBJ whole genome shotgun (WGS) entry which is preliminary data.</text>
</comment>
<dbReference type="InterPro" id="IPR050790">
    <property type="entry name" value="ExbB/TolQ_transport"/>
</dbReference>
<organism evidence="9 10">
    <name type="scientific">candidate division GN15 bacterium</name>
    <dbReference type="NCBI Taxonomy" id="2072418"/>
    <lineage>
        <taxon>Bacteria</taxon>
        <taxon>candidate division GN15</taxon>
    </lineage>
</organism>
<feature type="transmembrane region" description="Helical" evidence="7">
    <location>
        <begin position="152"/>
        <end position="177"/>
    </location>
</feature>
<keyword evidence="6" id="KW-0653">Protein transport</keyword>
<dbReference type="Pfam" id="PF01618">
    <property type="entry name" value="MotA_ExbB"/>
    <property type="match status" value="1"/>
</dbReference>
<reference evidence="9 10" key="1">
    <citation type="journal article" date="2018" name="ISME J.">
        <title>A methanotrophic archaeon couples anaerobic oxidation of methane to Fe(III) reduction.</title>
        <authorList>
            <person name="Cai C."/>
            <person name="Leu A.O."/>
            <person name="Xie G.J."/>
            <person name="Guo J."/>
            <person name="Feng Y."/>
            <person name="Zhao J.X."/>
            <person name="Tyson G.W."/>
            <person name="Yuan Z."/>
            <person name="Hu S."/>
        </authorList>
    </citation>
    <scope>NUCLEOTIDE SEQUENCE [LARGE SCALE GENOMIC DNA]</scope>
    <source>
        <strain evidence="9">FeB_12</strain>
    </source>
</reference>
<keyword evidence="3 7" id="KW-0812">Transmembrane</keyword>
<evidence type="ECO:0000256" key="7">
    <source>
        <dbReference type="SAM" id="Phobius"/>
    </source>
</evidence>
<dbReference type="PANTHER" id="PTHR30625:SF3">
    <property type="entry name" value="TOL-PAL SYSTEM PROTEIN TOLQ"/>
    <property type="match status" value="1"/>
</dbReference>
<evidence type="ECO:0000256" key="6">
    <source>
        <dbReference type="RuleBase" id="RU004057"/>
    </source>
</evidence>
<evidence type="ECO:0000256" key="3">
    <source>
        <dbReference type="ARBA" id="ARBA00022692"/>
    </source>
</evidence>
<keyword evidence="6" id="KW-0813">Transport</keyword>
<dbReference type="GO" id="GO:0005886">
    <property type="term" value="C:plasma membrane"/>
    <property type="evidence" value="ECO:0007669"/>
    <property type="project" value="UniProtKB-SubCell"/>
</dbReference>
<proteinExistence type="inferred from homology"/>
<evidence type="ECO:0000256" key="5">
    <source>
        <dbReference type="ARBA" id="ARBA00023136"/>
    </source>
</evidence>
<gene>
    <name evidence="9" type="ORF">C3F09_02255</name>
</gene>
<protein>
    <submittedName>
        <fullName evidence="9">Tol-Pal system subunit TolQ</fullName>
    </submittedName>
</protein>
<sequence length="204" mass="22496">MSVISWVVIFHKWRQFRAVSSHTEKFLHHFRRTRKLGEAHAEARSYAASPIANIYRYGVEELMHLRELKNGSASGQSSGTGLTDHEFDVLEMTMEKTMTDEMVKLERQVVYLATTTSAAPFLGLLGTVVGIMDSFWSIGERGSASLAVVAPGIAEALLATIVGLGAAIPAVIAYNWANARTKNLHDRSSGFILDFLARAKKEEI</sequence>
<dbReference type="EMBL" id="PQAP01000009">
    <property type="protein sequence ID" value="PWB75478.1"/>
    <property type="molecule type" value="Genomic_DNA"/>
</dbReference>
<dbReference type="AlphaFoldDB" id="A0A855XBE2"/>
<comment type="similarity">
    <text evidence="6">Belongs to the exbB/tolQ family.</text>
</comment>
<feature type="transmembrane region" description="Helical" evidence="7">
    <location>
        <begin position="109"/>
        <end position="132"/>
    </location>
</feature>
<keyword evidence="5 7" id="KW-0472">Membrane</keyword>
<feature type="domain" description="MotA/TolQ/ExbB proton channel" evidence="8">
    <location>
        <begin position="74"/>
        <end position="186"/>
    </location>
</feature>
<dbReference type="PANTHER" id="PTHR30625">
    <property type="entry name" value="PROTEIN TOLQ"/>
    <property type="match status" value="1"/>
</dbReference>
<evidence type="ECO:0000256" key="2">
    <source>
        <dbReference type="ARBA" id="ARBA00022475"/>
    </source>
</evidence>
<dbReference type="InterPro" id="IPR002898">
    <property type="entry name" value="MotA_ExbB_proton_chnl"/>
</dbReference>
<comment type="subcellular location">
    <subcellularLocation>
        <location evidence="1">Cell membrane</location>
        <topology evidence="1">Multi-pass membrane protein</topology>
    </subcellularLocation>
    <subcellularLocation>
        <location evidence="6">Membrane</location>
        <topology evidence="6">Multi-pass membrane protein</topology>
    </subcellularLocation>
</comment>
<dbReference type="Proteomes" id="UP000250918">
    <property type="component" value="Unassembled WGS sequence"/>
</dbReference>
<evidence type="ECO:0000259" key="8">
    <source>
        <dbReference type="Pfam" id="PF01618"/>
    </source>
</evidence>
<name>A0A855XBE2_9BACT</name>
<keyword evidence="4 7" id="KW-1133">Transmembrane helix</keyword>
<dbReference type="GO" id="GO:0017038">
    <property type="term" value="P:protein import"/>
    <property type="evidence" value="ECO:0007669"/>
    <property type="project" value="TreeGrafter"/>
</dbReference>
<evidence type="ECO:0000256" key="4">
    <source>
        <dbReference type="ARBA" id="ARBA00022989"/>
    </source>
</evidence>
<evidence type="ECO:0000313" key="10">
    <source>
        <dbReference type="Proteomes" id="UP000250918"/>
    </source>
</evidence>
<evidence type="ECO:0000313" key="9">
    <source>
        <dbReference type="EMBL" id="PWB75478.1"/>
    </source>
</evidence>